<name>A0A7C8MSU4_9PLEO</name>
<reference evidence="1 2" key="1">
    <citation type="submission" date="2020-01" db="EMBL/GenBank/DDBJ databases">
        <authorList>
            <consortium name="DOE Joint Genome Institute"/>
            <person name="Haridas S."/>
            <person name="Albert R."/>
            <person name="Binder M."/>
            <person name="Bloem J."/>
            <person name="Labutti K."/>
            <person name="Salamov A."/>
            <person name="Andreopoulos B."/>
            <person name="Baker S.E."/>
            <person name="Barry K."/>
            <person name="Bills G."/>
            <person name="Bluhm B.H."/>
            <person name="Cannon C."/>
            <person name="Castanera R."/>
            <person name="Culley D.E."/>
            <person name="Daum C."/>
            <person name="Ezra D."/>
            <person name="Gonzalez J.B."/>
            <person name="Henrissat B."/>
            <person name="Kuo A."/>
            <person name="Liang C."/>
            <person name="Lipzen A."/>
            <person name="Lutzoni F."/>
            <person name="Magnuson J."/>
            <person name="Mondo S."/>
            <person name="Nolan M."/>
            <person name="Ohm R."/>
            <person name="Pangilinan J."/>
            <person name="Park H.-J.H."/>
            <person name="Ramirez L."/>
            <person name="Alfaro M."/>
            <person name="Sun H."/>
            <person name="Tritt A."/>
            <person name="Yoshinaga Y."/>
            <person name="Zwiers L.-H.L."/>
            <person name="Turgeon B.G."/>
            <person name="Goodwin S.B."/>
            <person name="Spatafora J.W."/>
            <person name="Crous P.W."/>
            <person name="Grigoriev I.V."/>
        </authorList>
    </citation>
    <scope>NUCLEOTIDE SEQUENCE [LARGE SCALE GENOMIC DNA]</scope>
    <source>
        <strain evidence="1 2">CBS 611.86</strain>
    </source>
</reference>
<dbReference type="AlphaFoldDB" id="A0A7C8MSU4"/>
<dbReference type="EMBL" id="JAADJZ010000003">
    <property type="protein sequence ID" value="KAF2876144.1"/>
    <property type="molecule type" value="Genomic_DNA"/>
</dbReference>
<comment type="caution">
    <text evidence="1">The sequence shown here is derived from an EMBL/GenBank/DDBJ whole genome shotgun (WGS) entry which is preliminary data.</text>
</comment>
<evidence type="ECO:0000313" key="2">
    <source>
        <dbReference type="Proteomes" id="UP000481861"/>
    </source>
</evidence>
<evidence type="ECO:0000313" key="1">
    <source>
        <dbReference type="EMBL" id="KAF2876144.1"/>
    </source>
</evidence>
<protein>
    <submittedName>
        <fullName evidence="1">Uncharacterized protein</fullName>
    </submittedName>
</protein>
<keyword evidence="2" id="KW-1185">Reference proteome</keyword>
<accession>A0A7C8MSU4</accession>
<proteinExistence type="predicted"/>
<dbReference type="Proteomes" id="UP000481861">
    <property type="component" value="Unassembled WGS sequence"/>
</dbReference>
<gene>
    <name evidence="1" type="ORF">BDV95DRAFT_650060</name>
</gene>
<sequence>MCLTYVEYPHYRRVNHEPESNQQDSSMSDFVHRSQSSSWSALRYFVPSFGLPLSPFSSQLPHTQYQTQATNSFHTNNLTKFINYNRIQITTGILQSSASRTTNMRLPLLILTFYTTTFALPHEQPQRCEGIRGVKFLVDAYKKCKPYREDYIACQCQDGRFSAYKVLEECQQASSDWFACEEDCDMLGNCYG</sequence>
<organism evidence="1 2">
    <name type="scientific">Massariosphaeria phaeospora</name>
    <dbReference type="NCBI Taxonomy" id="100035"/>
    <lineage>
        <taxon>Eukaryota</taxon>
        <taxon>Fungi</taxon>
        <taxon>Dikarya</taxon>
        <taxon>Ascomycota</taxon>
        <taxon>Pezizomycotina</taxon>
        <taxon>Dothideomycetes</taxon>
        <taxon>Pleosporomycetidae</taxon>
        <taxon>Pleosporales</taxon>
        <taxon>Pleosporales incertae sedis</taxon>
        <taxon>Massariosphaeria</taxon>
    </lineage>
</organism>